<feature type="compositionally biased region" description="Basic and acidic residues" evidence="1">
    <location>
        <begin position="40"/>
        <end position="49"/>
    </location>
</feature>
<protein>
    <submittedName>
        <fullName evidence="2">Uncharacterized protein</fullName>
    </submittedName>
</protein>
<reference evidence="3" key="1">
    <citation type="journal article" date="2012" name="Nat. Biotechnol.">
        <title>Reference genome sequence of the model plant Setaria.</title>
        <authorList>
            <person name="Bennetzen J.L."/>
            <person name="Schmutz J."/>
            <person name="Wang H."/>
            <person name="Percifield R."/>
            <person name="Hawkins J."/>
            <person name="Pontaroli A.C."/>
            <person name="Estep M."/>
            <person name="Feng L."/>
            <person name="Vaughn J.N."/>
            <person name="Grimwood J."/>
            <person name="Jenkins J."/>
            <person name="Barry K."/>
            <person name="Lindquist E."/>
            <person name="Hellsten U."/>
            <person name="Deshpande S."/>
            <person name="Wang X."/>
            <person name="Wu X."/>
            <person name="Mitros T."/>
            <person name="Triplett J."/>
            <person name="Yang X."/>
            <person name="Ye C.Y."/>
            <person name="Mauro-Herrera M."/>
            <person name="Wang L."/>
            <person name="Li P."/>
            <person name="Sharma M."/>
            <person name="Sharma R."/>
            <person name="Ronald P.C."/>
            <person name="Panaud O."/>
            <person name="Kellogg E.A."/>
            <person name="Brutnell T.P."/>
            <person name="Doust A.N."/>
            <person name="Tuskan G.A."/>
            <person name="Rokhsar D."/>
            <person name="Devos K.M."/>
        </authorList>
    </citation>
    <scope>NUCLEOTIDE SEQUENCE [LARGE SCALE GENOMIC DNA]</scope>
    <source>
        <strain evidence="3">cv. Yugu1</strain>
    </source>
</reference>
<dbReference type="HOGENOM" id="CLU_2241302_0_0_1"/>
<evidence type="ECO:0000313" key="3">
    <source>
        <dbReference type="Proteomes" id="UP000004995"/>
    </source>
</evidence>
<dbReference type="AlphaFoldDB" id="K3ZB14"/>
<reference evidence="2" key="2">
    <citation type="submission" date="2018-08" db="UniProtKB">
        <authorList>
            <consortium name="EnsemblPlants"/>
        </authorList>
    </citation>
    <scope>IDENTIFICATION</scope>
    <source>
        <strain evidence="2">Yugu1</strain>
    </source>
</reference>
<sequence>MYNSAWLAFRVCPTWNQILQLLMRRGSWLQKIAGFSYQMREHEAREHPPPAHSSPQTTYPREAKSLVREMIHVPTQERRKRLTAASRGRKRFNRGEKRKTRTPCP</sequence>
<feature type="region of interest" description="Disordered" evidence="1">
    <location>
        <begin position="73"/>
        <end position="105"/>
    </location>
</feature>
<keyword evidence="3" id="KW-1185">Reference proteome</keyword>
<dbReference type="Proteomes" id="UP000004995">
    <property type="component" value="Unassembled WGS sequence"/>
</dbReference>
<proteinExistence type="predicted"/>
<name>K3ZB14_SETIT</name>
<feature type="region of interest" description="Disordered" evidence="1">
    <location>
        <begin position="40"/>
        <end position="59"/>
    </location>
</feature>
<evidence type="ECO:0000256" key="1">
    <source>
        <dbReference type="SAM" id="MobiDB-lite"/>
    </source>
</evidence>
<dbReference type="EMBL" id="AGNK02001396">
    <property type="status" value="NOT_ANNOTATED_CDS"/>
    <property type="molecule type" value="Genomic_DNA"/>
</dbReference>
<dbReference type="EnsemblPlants" id="KQL12765">
    <property type="protein sequence ID" value="KQL12765"/>
    <property type="gene ID" value="SETIT_023735mg"/>
</dbReference>
<evidence type="ECO:0000313" key="2">
    <source>
        <dbReference type="EnsemblPlants" id="KQL12765"/>
    </source>
</evidence>
<dbReference type="Gramene" id="KQL12765">
    <property type="protein sequence ID" value="KQL12765"/>
    <property type="gene ID" value="SETIT_023735mg"/>
</dbReference>
<feature type="compositionally biased region" description="Basic residues" evidence="1">
    <location>
        <begin position="78"/>
        <end position="105"/>
    </location>
</feature>
<dbReference type="InParanoid" id="K3ZB14"/>
<accession>K3ZB14</accession>
<organism evidence="2 3">
    <name type="scientific">Setaria italica</name>
    <name type="common">Foxtail millet</name>
    <name type="synonym">Panicum italicum</name>
    <dbReference type="NCBI Taxonomy" id="4555"/>
    <lineage>
        <taxon>Eukaryota</taxon>
        <taxon>Viridiplantae</taxon>
        <taxon>Streptophyta</taxon>
        <taxon>Embryophyta</taxon>
        <taxon>Tracheophyta</taxon>
        <taxon>Spermatophyta</taxon>
        <taxon>Magnoliopsida</taxon>
        <taxon>Liliopsida</taxon>
        <taxon>Poales</taxon>
        <taxon>Poaceae</taxon>
        <taxon>PACMAD clade</taxon>
        <taxon>Panicoideae</taxon>
        <taxon>Panicodae</taxon>
        <taxon>Paniceae</taxon>
        <taxon>Cenchrinae</taxon>
        <taxon>Setaria</taxon>
    </lineage>
</organism>